<reference evidence="1 2" key="1">
    <citation type="journal article" date="2017" name="Genome Biol. Evol.">
        <title>Phytophthora megakarya and P. palmivora, closely related causal agents of cacao black pod rot, underwent increases in genome sizes and gene numbers by different mechanisms.</title>
        <authorList>
            <person name="Ali S.S."/>
            <person name="Shao J."/>
            <person name="Lary D.J."/>
            <person name="Kronmiller B."/>
            <person name="Shen D."/>
            <person name="Strem M.D."/>
            <person name="Amoako-Attah I."/>
            <person name="Akrofi A.Y."/>
            <person name="Begoude B.A."/>
            <person name="Ten Hoopen G.M."/>
            <person name="Coulibaly K."/>
            <person name="Kebe B.I."/>
            <person name="Melnick R.L."/>
            <person name="Guiltinan M.J."/>
            <person name="Tyler B.M."/>
            <person name="Meinhardt L.W."/>
            <person name="Bailey B.A."/>
        </authorList>
    </citation>
    <scope>NUCLEOTIDE SEQUENCE [LARGE SCALE GENOMIC DNA]</scope>
    <source>
        <strain evidence="2">sbr112.9</strain>
    </source>
</reference>
<dbReference type="OrthoDB" id="129281at2759"/>
<keyword evidence="2" id="KW-1185">Reference proteome</keyword>
<dbReference type="Proteomes" id="UP000237271">
    <property type="component" value="Unassembled WGS sequence"/>
</dbReference>
<protein>
    <recommendedName>
        <fullName evidence="3">M96 mating-specific protein family</fullName>
    </recommendedName>
</protein>
<proteinExistence type="predicted"/>
<evidence type="ECO:0000313" key="2">
    <source>
        <dbReference type="Proteomes" id="UP000237271"/>
    </source>
</evidence>
<evidence type="ECO:0008006" key="3">
    <source>
        <dbReference type="Google" id="ProtNLM"/>
    </source>
</evidence>
<sequence length="343" mass="39965">MEGELLRLQELKIKCPHDFSNHFEPCSCIVPVTNATKTFRPIKPRKIQKHFVWKDIAERQFKERWRAQNENRTLRDRLVREYELGRHMHELLRRPQFPQHYNKNYSLSSRDKDNVFKEHVRQAENALLGVDKVLQERVFDASCSPYIGTSFEKDANGDVFVTQSNLILPFELTIVSKAFWSVLGSEMIKEHCYDHHVEHRLDDVITQSFGIRYANDSVDGDFRCVYTLCRFMDGDRVVIVWVGLFEPIVFDGLLRGGIRCQQIGWIELQKRLSGTANNTLARHQSRFKVEADEIGEGKKMILQSLFSLAPLLSEKLSTLCSSMLEKSLVEEDWKLNGLVQHDH</sequence>
<evidence type="ECO:0000313" key="1">
    <source>
        <dbReference type="EMBL" id="POM80679.1"/>
    </source>
</evidence>
<accession>A0A2P4YSD6</accession>
<comment type="caution">
    <text evidence="1">The sequence shown here is derived from an EMBL/GenBank/DDBJ whole genome shotgun (WGS) entry which is preliminary data.</text>
</comment>
<gene>
    <name evidence="1" type="ORF">PHPALM_1455</name>
</gene>
<dbReference type="EMBL" id="NCKW01000337">
    <property type="protein sequence ID" value="POM80679.1"/>
    <property type="molecule type" value="Genomic_DNA"/>
</dbReference>
<organism evidence="1 2">
    <name type="scientific">Phytophthora palmivora</name>
    <dbReference type="NCBI Taxonomy" id="4796"/>
    <lineage>
        <taxon>Eukaryota</taxon>
        <taxon>Sar</taxon>
        <taxon>Stramenopiles</taxon>
        <taxon>Oomycota</taxon>
        <taxon>Peronosporomycetes</taxon>
        <taxon>Peronosporales</taxon>
        <taxon>Peronosporaceae</taxon>
        <taxon>Phytophthora</taxon>
    </lineage>
</organism>
<name>A0A2P4YSD6_9STRA</name>
<dbReference type="AlphaFoldDB" id="A0A2P4YSD6"/>